<sequence length="85" mass="9593">MFENFGETHTPIAFPKQRFDQRDARILGGIPHMDAEITDRYSTAQGIGFQRSCTQAADVIFELHVMLLSLGEPKNNLLGNLLQYP</sequence>
<comment type="caution">
    <text evidence="1">The sequence shown here is derived from an EMBL/GenBank/DDBJ whole genome shotgun (WGS) entry which is preliminary data.</text>
</comment>
<protein>
    <submittedName>
        <fullName evidence="1">Uncharacterized protein</fullName>
    </submittedName>
</protein>
<dbReference type="AlphaFoldDB" id="A0A1X0NB61"/>
<keyword evidence="2" id="KW-1185">Reference proteome</keyword>
<gene>
    <name evidence="1" type="ORF">BZK31_03300</name>
</gene>
<proteinExistence type="predicted"/>
<name>A0A1X0NB61_9PSED</name>
<accession>A0A1X0NB61</accession>
<evidence type="ECO:0000313" key="2">
    <source>
        <dbReference type="Proteomes" id="UP000192815"/>
    </source>
</evidence>
<organism evidence="1 2">
    <name type="scientific">Pseudomonas floridensis</name>
    <dbReference type="NCBI Taxonomy" id="1958950"/>
    <lineage>
        <taxon>Bacteria</taxon>
        <taxon>Pseudomonadati</taxon>
        <taxon>Pseudomonadota</taxon>
        <taxon>Gammaproteobacteria</taxon>
        <taxon>Pseudomonadales</taxon>
        <taxon>Pseudomonadaceae</taxon>
        <taxon>Pseudomonas</taxon>
    </lineage>
</organism>
<dbReference type="EMBL" id="MUIO01000010">
    <property type="protein sequence ID" value="ORC61348.1"/>
    <property type="molecule type" value="Genomic_DNA"/>
</dbReference>
<reference evidence="2" key="1">
    <citation type="submission" date="2017-02" db="EMBL/GenBank/DDBJ databases">
        <title>Pseudomonas floridae sp. nov., a novel pathogenic bacterial species isolated from tomato.</title>
        <authorList>
            <person name="Timilsina S."/>
            <person name="Vallad G.E."/>
            <person name="Jones J.B."/>
        </authorList>
    </citation>
    <scope>NUCLEOTIDE SEQUENCE [LARGE SCALE GENOMIC DNA]</scope>
    <source>
        <strain evidence="2">GEV388</strain>
    </source>
</reference>
<dbReference type="Proteomes" id="UP000192815">
    <property type="component" value="Unassembled WGS sequence"/>
</dbReference>
<evidence type="ECO:0000313" key="1">
    <source>
        <dbReference type="EMBL" id="ORC61348.1"/>
    </source>
</evidence>